<dbReference type="Proteomes" id="UP000237000">
    <property type="component" value="Unassembled WGS sequence"/>
</dbReference>
<proteinExistence type="predicted"/>
<name>A0A2P5FLP3_TREOI</name>
<gene>
    <name evidence="1" type="ORF">TorRG33x02_055890</name>
</gene>
<reference evidence="2" key="1">
    <citation type="submission" date="2016-06" db="EMBL/GenBank/DDBJ databases">
        <title>Parallel loss of symbiosis genes in relatives of nitrogen-fixing non-legume Parasponia.</title>
        <authorList>
            <person name="Van Velzen R."/>
            <person name="Holmer R."/>
            <person name="Bu F."/>
            <person name="Rutten L."/>
            <person name="Van Zeijl A."/>
            <person name="Liu W."/>
            <person name="Santuari L."/>
            <person name="Cao Q."/>
            <person name="Sharma T."/>
            <person name="Shen D."/>
            <person name="Roswanjaya Y."/>
            <person name="Wardhani T."/>
            <person name="Kalhor M.S."/>
            <person name="Jansen J."/>
            <person name="Van den Hoogen J."/>
            <person name="Gungor B."/>
            <person name="Hartog M."/>
            <person name="Hontelez J."/>
            <person name="Verver J."/>
            <person name="Yang W.-C."/>
            <person name="Schijlen E."/>
            <person name="Repin R."/>
            <person name="Schilthuizen M."/>
            <person name="Schranz E."/>
            <person name="Heidstra R."/>
            <person name="Miyata K."/>
            <person name="Fedorova E."/>
            <person name="Kohlen W."/>
            <person name="Bisseling T."/>
            <person name="Smit S."/>
            <person name="Geurts R."/>
        </authorList>
    </citation>
    <scope>NUCLEOTIDE SEQUENCE [LARGE SCALE GENOMIC DNA]</scope>
    <source>
        <strain evidence="2">cv. RG33-2</strain>
    </source>
</reference>
<accession>A0A2P5FLP3</accession>
<dbReference type="AlphaFoldDB" id="A0A2P5FLP3"/>
<evidence type="ECO:0000313" key="1">
    <source>
        <dbReference type="EMBL" id="PON98689.1"/>
    </source>
</evidence>
<dbReference type="EMBL" id="JXTC01000023">
    <property type="protein sequence ID" value="PON98689.1"/>
    <property type="molecule type" value="Genomic_DNA"/>
</dbReference>
<evidence type="ECO:0000313" key="2">
    <source>
        <dbReference type="Proteomes" id="UP000237000"/>
    </source>
</evidence>
<organism evidence="1 2">
    <name type="scientific">Trema orientale</name>
    <name type="common">Charcoal tree</name>
    <name type="synonym">Celtis orientalis</name>
    <dbReference type="NCBI Taxonomy" id="63057"/>
    <lineage>
        <taxon>Eukaryota</taxon>
        <taxon>Viridiplantae</taxon>
        <taxon>Streptophyta</taxon>
        <taxon>Embryophyta</taxon>
        <taxon>Tracheophyta</taxon>
        <taxon>Spermatophyta</taxon>
        <taxon>Magnoliopsida</taxon>
        <taxon>eudicotyledons</taxon>
        <taxon>Gunneridae</taxon>
        <taxon>Pentapetalae</taxon>
        <taxon>rosids</taxon>
        <taxon>fabids</taxon>
        <taxon>Rosales</taxon>
        <taxon>Cannabaceae</taxon>
        <taxon>Trema</taxon>
    </lineage>
</organism>
<comment type="caution">
    <text evidence="1">The sequence shown here is derived from an EMBL/GenBank/DDBJ whole genome shotgun (WGS) entry which is preliminary data.</text>
</comment>
<dbReference type="InParanoid" id="A0A2P5FLP3"/>
<sequence length="243" mass="25867">MGPKFSFCGETFSDQSFADATSIIHDASAKDTFADALVLMRRQNNISYSSAPPCIDETLIAGEVLSIRRASYAGPRAARIFSQKQNYLVAAHQYEQVLLAQRDVDGQPFCSDYFSDAPAPCVASTISASTTSPSLKRMKMLPTLNEVPGAADWCSVQQRCAMEIDLGATTGAWCVEVLSAQQQRCDGALRLVLNGDEGLVLGAVAVRAAGESSGGQCFWTGASTSGRWVRLVDVFDCGGGGSR</sequence>
<keyword evidence="2" id="KW-1185">Reference proteome</keyword>
<protein>
    <submittedName>
        <fullName evidence="1">Uncharacterized protein</fullName>
    </submittedName>
</protein>